<feature type="chain" id="PRO_5041671705" evidence="2">
    <location>
        <begin position="22"/>
        <end position="308"/>
    </location>
</feature>
<feature type="compositionally biased region" description="Basic and acidic residues" evidence="1">
    <location>
        <begin position="221"/>
        <end position="238"/>
    </location>
</feature>
<accession>A0AA88NZR2</accession>
<proteinExistence type="predicted"/>
<comment type="caution">
    <text evidence="3">The sequence shown here is derived from an EMBL/GenBank/DDBJ whole genome shotgun (WGS) entry which is preliminary data.</text>
</comment>
<dbReference type="AlphaFoldDB" id="A0AA88NZR2"/>
<evidence type="ECO:0000256" key="1">
    <source>
        <dbReference type="SAM" id="MobiDB-lite"/>
    </source>
</evidence>
<sequence>MIGMLLFVLRVWLEPFTSVIQHTPADPQLSSVGRLLPAHQYSAGRLPDLSPVETEHLRGFDPPQYSSGFGRVNWHEDRGQMLAPGSASHTTPLCEQTLRSHSSTPPALFPGRSDKGRILFPHILSSDKDPILSNCDLLLVSHSLPSAYARLIRAPPLPPTGFELKQRKTSEVCAGNRVADLQFAAGKHYKQPTASMTSNPRRVEADPRGGPAVSFSLNPDSRLRLSQEGGGGRKKENADHLTSIAQRGVCVPRSHWYLDETYGAVTRALLQNVYDVIEVPSLQAADEAALDGPGQFPRLFGRDQLLQP</sequence>
<dbReference type="Proteomes" id="UP001187343">
    <property type="component" value="Unassembled WGS sequence"/>
</dbReference>
<gene>
    <name evidence="3" type="ORF">Q8A67_025276</name>
</gene>
<dbReference type="EMBL" id="JAUYZG010000025">
    <property type="protein sequence ID" value="KAK2867159.1"/>
    <property type="molecule type" value="Genomic_DNA"/>
</dbReference>
<keyword evidence="2" id="KW-0732">Signal</keyword>
<evidence type="ECO:0000256" key="2">
    <source>
        <dbReference type="SAM" id="SignalP"/>
    </source>
</evidence>
<evidence type="ECO:0000313" key="3">
    <source>
        <dbReference type="EMBL" id="KAK2867159.1"/>
    </source>
</evidence>
<reference evidence="3" key="1">
    <citation type="submission" date="2023-08" db="EMBL/GenBank/DDBJ databases">
        <title>Chromosome-level Genome Assembly of mud carp (Cirrhinus molitorella).</title>
        <authorList>
            <person name="Liu H."/>
        </authorList>
    </citation>
    <scope>NUCLEOTIDE SEQUENCE</scope>
    <source>
        <strain evidence="3">Prfri</strain>
        <tissue evidence="3">Muscle</tissue>
    </source>
</reference>
<feature type="region of interest" description="Disordered" evidence="1">
    <location>
        <begin position="189"/>
        <end position="238"/>
    </location>
</feature>
<evidence type="ECO:0000313" key="4">
    <source>
        <dbReference type="Proteomes" id="UP001187343"/>
    </source>
</evidence>
<feature type="signal peptide" evidence="2">
    <location>
        <begin position="1"/>
        <end position="21"/>
    </location>
</feature>
<protein>
    <submittedName>
        <fullName evidence="3">Uncharacterized protein</fullName>
    </submittedName>
</protein>
<keyword evidence="4" id="KW-1185">Reference proteome</keyword>
<organism evidence="3 4">
    <name type="scientific">Cirrhinus molitorella</name>
    <name type="common">mud carp</name>
    <dbReference type="NCBI Taxonomy" id="172907"/>
    <lineage>
        <taxon>Eukaryota</taxon>
        <taxon>Metazoa</taxon>
        <taxon>Chordata</taxon>
        <taxon>Craniata</taxon>
        <taxon>Vertebrata</taxon>
        <taxon>Euteleostomi</taxon>
        <taxon>Actinopterygii</taxon>
        <taxon>Neopterygii</taxon>
        <taxon>Teleostei</taxon>
        <taxon>Ostariophysi</taxon>
        <taxon>Cypriniformes</taxon>
        <taxon>Cyprinidae</taxon>
        <taxon>Labeoninae</taxon>
        <taxon>Labeonini</taxon>
        <taxon>Cirrhinus</taxon>
    </lineage>
</organism>
<name>A0AA88NZR2_9TELE</name>